<evidence type="ECO:0000256" key="2">
    <source>
        <dbReference type="SAM" id="MobiDB-lite"/>
    </source>
</evidence>
<feature type="transmembrane region" description="Helical" evidence="3">
    <location>
        <begin position="52"/>
        <end position="72"/>
    </location>
</feature>
<feature type="region of interest" description="Disordered" evidence="2">
    <location>
        <begin position="610"/>
        <end position="647"/>
    </location>
</feature>
<dbReference type="InterPro" id="IPR003869">
    <property type="entry name" value="Polysac_CapD-like"/>
</dbReference>
<organism evidence="5 6">
    <name type="scientific">Thioalkalicoccus limnaeus</name>
    <dbReference type="NCBI Taxonomy" id="120681"/>
    <lineage>
        <taxon>Bacteria</taxon>
        <taxon>Pseudomonadati</taxon>
        <taxon>Pseudomonadota</taxon>
        <taxon>Gammaproteobacteria</taxon>
        <taxon>Chromatiales</taxon>
        <taxon>Chromatiaceae</taxon>
        <taxon>Thioalkalicoccus</taxon>
    </lineage>
</organism>
<feature type="domain" description="Polysaccharide biosynthesis protein CapD-like" evidence="4">
    <location>
        <begin position="287"/>
        <end position="569"/>
    </location>
</feature>
<keyword evidence="3" id="KW-0812">Transmembrane</keyword>
<comment type="caution">
    <text evidence="5">The sequence shown here is derived from an EMBL/GenBank/DDBJ whole genome shotgun (WGS) entry which is preliminary data.</text>
</comment>
<dbReference type="Pfam" id="PF13727">
    <property type="entry name" value="CoA_binding_3"/>
    <property type="match status" value="1"/>
</dbReference>
<protein>
    <submittedName>
        <fullName evidence="5">Nucleoside-diphosphate sugar epimerase/dehydratase</fullName>
    </submittedName>
</protein>
<dbReference type="RefSeq" id="WP_369667018.1">
    <property type="nucleotide sequence ID" value="NZ_JBDKXB010000010.1"/>
</dbReference>
<sequence length="647" mass="71885">MSAPWIERLRSRFVVLLHDVAMIPVAWFLAYWMRFNLGYVPPEFIEAAVDTLPIVILVLGLVYWLFGLYRGVWRFASMTDLVRIAKAVLVGTTLLLFLLFALNRLAYMPRSVPVLFVIFQLLLLAGPRLFYRLIKDRHFDWDAGQRVLIVGAGRAGEMLARDMLRDTGRAYNPVAFVDDKLRRQGGDVHGVPIRGTSDQIPTLVERLAIDLIVLAVPSASASQMRRLVNLCEAASRPFRTVPELNAMMSGQVTVRQLRSVSIEDLLGRNPVTLDWPTIHEGLAGRTILVTGAGGSIGSELCRQLMPCRPKRLILVDHSEHNLYRIEMALSDSSVSVPFSRHLLDITDPGAITRLFRETPPDIVFHAAAYKHVPMLEDQVCAAVLNNTLGTEIVAAAAAASGCERFVLISTDKAVNPTNVMGASKRAAELLCQDLDRRSRCRFIVVRFGNVLGSAGSVVPRFRRQIEQGGPVTVTHPDIERFFMTIPEACQLIMQAAVLGRGGETFVLEMGDPIKIRYLAEQMIQLSGKRPGQDIAIEYIGLRPGEKLHEELFYTSEDLLETPHPKIRIASSAIDIDAERVRALMDRLRHTVQRLDDSAVTETLNQMVPSWRARPLASNGTGTDGARIDSRSTELPSSSRARTAASTR</sequence>
<feature type="transmembrane region" description="Helical" evidence="3">
    <location>
        <begin position="12"/>
        <end position="32"/>
    </location>
</feature>
<dbReference type="Pfam" id="PF02719">
    <property type="entry name" value="Polysacc_synt_2"/>
    <property type="match status" value="1"/>
</dbReference>
<feature type="compositionally biased region" description="Low complexity" evidence="2">
    <location>
        <begin position="636"/>
        <end position="647"/>
    </location>
</feature>
<feature type="transmembrane region" description="Helical" evidence="3">
    <location>
        <begin position="84"/>
        <end position="106"/>
    </location>
</feature>
<proteinExistence type="inferred from homology"/>
<evidence type="ECO:0000256" key="1">
    <source>
        <dbReference type="ARBA" id="ARBA00007430"/>
    </source>
</evidence>
<dbReference type="InterPro" id="IPR051203">
    <property type="entry name" value="Polysaccharide_Synthase-Rel"/>
</dbReference>
<keyword evidence="6" id="KW-1185">Reference proteome</keyword>
<dbReference type="EMBL" id="JBDKXB010000010">
    <property type="protein sequence ID" value="MEY6432633.1"/>
    <property type="molecule type" value="Genomic_DNA"/>
</dbReference>
<name>A0ABV4BDP8_9GAMM</name>
<dbReference type="SUPFAM" id="SSF53335">
    <property type="entry name" value="S-adenosyl-L-methionine-dependent methyltransferases"/>
    <property type="match status" value="1"/>
</dbReference>
<evidence type="ECO:0000259" key="4">
    <source>
        <dbReference type="Pfam" id="PF02719"/>
    </source>
</evidence>
<reference evidence="5 6" key="1">
    <citation type="submission" date="2024-05" db="EMBL/GenBank/DDBJ databases">
        <title>Genome Sequence and Characterization of the New Strain Purple Sulfur Bacterium of Genus Thioalkalicoccus.</title>
        <authorList>
            <person name="Bryantseva I.A."/>
            <person name="Kyndt J.A."/>
            <person name="Imhoff J.F."/>
        </authorList>
    </citation>
    <scope>NUCLEOTIDE SEQUENCE [LARGE SCALE GENOMIC DNA]</scope>
    <source>
        <strain evidence="5 6">Um2</strain>
    </source>
</reference>
<dbReference type="PANTHER" id="PTHR43318">
    <property type="entry name" value="UDP-N-ACETYLGLUCOSAMINE 4,6-DEHYDRATASE"/>
    <property type="match status" value="1"/>
</dbReference>
<dbReference type="Gene3D" id="3.40.50.720">
    <property type="entry name" value="NAD(P)-binding Rossmann-like Domain"/>
    <property type="match status" value="2"/>
</dbReference>
<accession>A0ABV4BDP8</accession>
<dbReference type="SUPFAM" id="SSF51735">
    <property type="entry name" value="NAD(P)-binding Rossmann-fold domains"/>
    <property type="match status" value="1"/>
</dbReference>
<dbReference type="InterPro" id="IPR036291">
    <property type="entry name" value="NAD(P)-bd_dom_sf"/>
</dbReference>
<evidence type="ECO:0000313" key="6">
    <source>
        <dbReference type="Proteomes" id="UP001564408"/>
    </source>
</evidence>
<dbReference type="CDD" id="cd05237">
    <property type="entry name" value="UDP_invert_4-6DH_SDR_e"/>
    <property type="match status" value="1"/>
</dbReference>
<dbReference type="InterPro" id="IPR029063">
    <property type="entry name" value="SAM-dependent_MTases_sf"/>
</dbReference>
<evidence type="ECO:0000256" key="3">
    <source>
        <dbReference type="SAM" id="Phobius"/>
    </source>
</evidence>
<comment type="similarity">
    <text evidence="1">Belongs to the polysaccharide synthase family.</text>
</comment>
<dbReference type="Proteomes" id="UP001564408">
    <property type="component" value="Unassembled WGS sequence"/>
</dbReference>
<keyword evidence="3" id="KW-1133">Transmembrane helix</keyword>
<gene>
    <name evidence="5" type="ORF">ABC977_09470</name>
</gene>
<keyword evidence="3" id="KW-0472">Membrane</keyword>
<evidence type="ECO:0000313" key="5">
    <source>
        <dbReference type="EMBL" id="MEY6432633.1"/>
    </source>
</evidence>
<dbReference type="PANTHER" id="PTHR43318:SF1">
    <property type="entry name" value="POLYSACCHARIDE BIOSYNTHESIS PROTEIN EPSC-RELATED"/>
    <property type="match status" value="1"/>
</dbReference>